<dbReference type="PANTHER" id="PTHR47447:SF22">
    <property type="entry name" value="TETRATRICOPEPTIDE-LIKE HELICAL DOMAIN SUPERFAMILY"/>
    <property type="match status" value="1"/>
</dbReference>
<evidence type="ECO:0008006" key="7">
    <source>
        <dbReference type="Google" id="ProtNLM"/>
    </source>
</evidence>
<comment type="similarity">
    <text evidence="1">Belongs to the PPR family. P subfamily.</text>
</comment>
<feature type="repeat" description="PPR" evidence="3">
    <location>
        <begin position="89"/>
        <end position="123"/>
    </location>
</feature>
<evidence type="ECO:0000313" key="6">
    <source>
        <dbReference type="Proteomes" id="UP000825729"/>
    </source>
</evidence>
<dbReference type="InterPro" id="IPR011990">
    <property type="entry name" value="TPR-like_helical_dom_sf"/>
</dbReference>
<accession>A0AAV7E875</accession>
<evidence type="ECO:0000256" key="3">
    <source>
        <dbReference type="PROSITE-ProRule" id="PRU00708"/>
    </source>
</evidence>
<feature type="repeat" description="PPR" evidence="3">
    <location>
        <begin position="124"/>
        <end position="158"/>
    </location>
</feature>
<dbReference type="Gene3D" id="1.25.40.10">
    <property type="entry name" value="Tetratricopeptide repeat domain"/>
    <property type="match status" value="2"/>
</dbReference>
<dbReference type="Proteomes" id="UP000825729">
    <property type="component" value="Unassembled WGS sequence"/>
</dbReference>
<dbReference type="PANTHER" id="PTHR47447">
    <property type="entry name" value="OS03G0856100 PROTEIN"/>
    <property type="match status" value="1"/>
</dbReference>
<comment type="caution">
    <text evidence="5">The sequence shown here is derived from an EMBL/GenBank/DDBJ whole genome shotgun (WGS) entry which is preliminary data.</text>
</comment>
<organism evidence="5 6">
    <name type="scientific">Aristolochia fimbriata</name>
    <name type="common">White veined hardy Dutchman's pipe vine</name>
    <dbReference type="NCBI Taxonomy" id="158543"/>
    <lineage>
        <taxon>Eukaryota</taxon>
        <taxon>Viridiplantae</taxon>
        <taxon>Streptophyta</taxon>
        <taxon>Embryophyta</taxon>
        <taxon>Tracheophyta</taxon>
        <taxon>Spermatophyta</taxon>
        <taxon>Magnoliopsida</taxon>
        <taxon>Magnoliidae</taxon>
        <taxon>Piperales</taxon>
        <taxon>Aristolochiaceae</taxon>
        <taxon>Aristolochia</taxon>
    </lineage>
</organism>
<dbReference type="Pfam" id="PF13041">
    <property type="entry name" value="PPR_2"/>
    <property type="match status" value="2"/>
</dbReference>
<dbReference type="NCBIfam" id="TIGR00756">
    <property type="entry name" value="PPR"/>
    <property type="match status" value="5"/>
</dbReference>
<evidence type="ECO:0000256" key="4">
    <source>
        <dbReference type="SAM" id="Phobius"/>
    </source>
</evidence>
<keyword evidence="6" id="KW-1185">Reference proteome</keyword>
<feature type="repeat" description="PPR" evidence="3">
    <location>
        <begin position="194"/>
        <end position="228"/>
    </location>
</feature>
<keyword evidence="4" id="KW-0812">Transmembrane</keyword>
<gene>
    <name evidence="5" type="ORF">H6P81_015297</name>
</gene>
<feature type="transmembrane region" description="Helical" evidence="4">
    <location>
        <begin position="260"/>
        <end position="284"/>
    </location>
</feature>
<sequence length="289" mass="32817">MEETEGSSSNDKTGMREKQVLMLLQWSKCHSLPNQIGILFLTGQMTWFVASRRSQNSFSILPMGYCHVGDTKRAYELYREMDLLDIKPTNVTYTTLISAVSQEGSTLEVDNLQREMVEKGIVLDVPIYNALIHFHAMFGDARKAFNLYEEMTVMGLVPKEMTQTSLLAALCREGKLHDAYHHFTEMKAKGFTPSSVGYATLVHCCCKLKDYDHASDLCMEMIDEGHFPQIATCNELLIGLRNLLETDWNSGNLCRVSHLVYTYVLLITLCSLLFPSLVIMWNLLYNGIN</sequence>
<evidence type="ECO:0000256" key="1">
    <source>
        <dbReference type="ARBA" id="ARBA00007626"/>
    </source>
</evidence>
<keyword evidence="4" id="KW-1133">Transmembrane helix</keyword>
<evidence type="ECO:0000313" key="5">
    <source>
        <dbReference type="EMBL" id="KAG9443957.1"/>
    </source>
</evidence>
<dbReference type="EMBL" id="JAINDJ010000006">
    <property type="protein sequence ID" value="KAG9443957.1"/>
    <property type="molecule type" value="Genomic_DNA"/>
</dbReference>
<dbReference type="PROSITE" id="PS51375">
    <property type="entry name" value="PPR"/>
    <property type="match status" value="5"/>
</dbReference>
<reference evidence="5 6" key="1">
    <citation type="submission" date="2021-07" db="EMBL/GenBank/DDBJ databases">
        <title>The Aristolochia fimbriata genome: insights into angiosperm evolution, floral development and chemical biosynthesis.</title>
        <authorList>
            <person name="Jiao Y."/>
        </authorList>
    </citation>
    <scope>NUCLEOTIDE SEQUENCE [LARGE SCALE GENOMIC DNA]</scope>
    <source>
        <strain evidence="5">IBCAS-2021</strain>
        <tissue evidence="5">Leaf</tissue>
    </source>
</reference>
<proteinExistence type="inferred from homology"/>
<feature type="repeat" description="PPR" evidence="3">
    <location>
        <begin position="159"/>
        <end position="193"/>
    </location>
</feature>
<dbReference type="Pfam" id="PF01535">
    <property type="entry name" value="PPR"/>
    <property type="match status" value="1"/>
</dbReference>
<protein>
    <recommendedName>
        <fullName evidence="7">Pentatricopeptide repeat-containing protein</fullName>
    </recommendedName>
</protein>
<evidence type="ECO:0000256" key="2">
    <source>
        <dbReference type="ARBA" id="ARBA00022737"/>
    </source>
</evidence>
<dbReference type="InterPro" id="IPR002885">
    <property type="entry name" value="PPR_rpt"/>
</dbReference>
<dbReference type="AlphaFoldDB" id="A0AAV7E875"/>
<keyword evidence="4" id="KW-0472">Membrane</keyword>
<name>A0AAV7E875_ARIFI</name>
<feature type="repeat" description="PPR" evidence="3">
    <location>
        <begin position="54"/>
        <end position="88"/>
    </location>
</feature>
<keyword evidence="2" id="KW-0677">Repeat</keyword>